<protein>
    <recommendedName>
        <fullName evidence="3">DUF3025 domain-containing protein</fullName>
    </recommendedName>
</protein>
<gene>
    <name evidence="1" type="ORF">HNP33_000025</name>
</gene>
<dbReference type="InterPro" id="IPR021390">
    <property type="entry name" value="DUF3025"/>
</dbReference>
<keyword evidence="2" id="KW-1185">Reference proteome</keyword>
<evidence type="ECO:0000313" key="2">
    <source>
        <dbReference type="Proteomes" id="UP000562492"/>
    </source>
</evidence>
<sequence length="250" mass="27740">MQSIWSALDWSAPWLAPYRGLASRVQMLSANPENRVADVLNQVGDCGRRFVPQTDLPDGEAYEAYIARTGCVPTREHLHDALNGLVWQRFPRTKARLNAWQAQAIAQQGVGAQRGALRDALTLFDENGAVLLAPEPLWQALQARQWRRLFVELRPLWCDAQLVLTGHALLEKLTQPRKPITAHVFCHPFAAGLGDNIDTAIAQALDAAPLATKPFTPLPVLGVPGWSQESENFSFYDDSCVFRAARLPKP</sequence>
<name>A0ABR6RA03_9BURK</name>
<organism evidence="1 2">
    <name type="scientific">Comamonas odontotermitis</name>
    <dbReference type="NCBI Taxonomy" id="379895"/>
    <lineage>
        <taxon>Bacteria</taxon>
        <taxon>Pseudomonadati</taxon>
        <taxon>Pseudomonadota</taxon>
        <taxon>Betaproteobacteria</taxon>
        <taxon>Burkholderiales</taxon>
        <taxon>Comamonadaceae</taxon>
        <taxon>Comamonas</taxon>
    </lineage>
</organism>
<proteinExistence type="predicted"/>
<comment type="caution">
    <text evidence="1">The sequence shown here is derived from an EMBL/GenBank/DDBJ whole genome shotgun (WGS) entry which is preliminary data.</text>
</comment>
<evidence type="ECO:0008006" key="3">
    <source>
        <dbReference type="Google" id="ProtNLM"/>
    </source>
</evidence>
<reference evidence="1 2" key="1">
    <citation type="submission" date="2020-08" db="EMBL/GenBank/DDBJ databases">
        <title>Functional genomics of gut bacteria from endangered species of beetles.</title>
        <authorList>
            <person name="Carlos-Shanley C."/>
        </authorList>
    </citation>
    <scope>NUCLEOTIDE SEQUENCE [LARGE SCALE GENOMIC DNA]</scope>
    <source>
        <strain evidence="1 2">S00124</strain>
    </source>
</reference>
<dbReference type="Proteomes" id="UP000562492">
    <property type="component" value="Unassembled WGS sequence"/>
</dbReference>
<accession>A0ABR6RA03</accession>
<evidence type="ECO:0000313" key="1">
    <source>
        <dbReference type="EMBL" id="MBB6575977.1"/>
    </source>
</evidence>
<dbReference type="Pfam" id="PF11227">
    <property type="entry name" value="DUF3025"/>
    <property type="match status" value="1"/>
</dbReference>
<dbReference type="EMBL" id="JACHKZ010000001">
    <property type="protein sequence ID" value="MBB6575977.1"/>
    <property type="molecule type" value="Genomic_DNA"/>
</dbReference>